<dbReference type="PANTHER" id="PTHR48051">
    <property type="match status" value="1"/>
</dbReference>
<keyword evidence="5" id="KW-1185">Reference proteome</keyword>
<gene>
    <name evidence="4" type="ORF">Clacol_005688</name>
</gene>
<dbReference type="SMART" id="SM00369">
    <property type="entry name" value="LRR_TYP"/>
    <property type="match status" value="2"/>
</dbReference>
<accession>A0AAV5AHP2</accession>
<evidence type="ECO:0000256" key="1">
    <source>
        <dbReference type="ARBA" id="ARBA00022614"/>
    </source>
</evidence>
<feature type="compositionally biased region" description="Polar residues" evidence="3">
    <location>
        <begin position="156"/>
        <end position="169"/>
    </location>
</feature>
<dbReference type="InterPro" id="IPR001611">
    <property type="entry name" value="Leu-rich_rpt"/>
</dbReference>
<keyword evidence="2" id="KW-0677">Repeat</keyword>
<keyword evidence="1" id="KW-0433">Leucine-rich repeat</keyword>
<dbReference type="InterPro" id="IPR050216">
    <property type="entry name" value="LRR_domain-containing"/>
</dbReference>
<reference evidence="4" key="1">
    <citation type="submission" date="2021-10" db="EMBL/GenBank/DDBJ databases">
        <title>De novo Genome Assembly of Clathrus columnatus (Basidiomycota, Fungi) Using Illumina and Nanopore Sequence Data.</title>
        <authorList>
            <person name="Ogiso-Tanaka E."/>
            <person name="Itagaki H."/>
            <person name="Hosoya T."/>
            <person name="Hosaka K."/>
        </authorList>
    </citation>
    <scope>NUCLEOTIDE SEQUENCE</scope>
    <source>
        <strain evidence="4">MO-923</strain>
    </source>
</reference>
<dbReference type="AlphaFoldDB" id="A0AAV5AHP2"/>
<proteinExistence type="predicted"/>
<evidence type="ECO:0000256" key="3">
    <source>
        <dbReference type="SAM" id="MobiDB-lite"/>
    </source>
</evidence>
<dbReference type="GO" id="GO:0005737">
    <property type="term" value="C:cytoplasm"/>
    <property type="evidence" value="ECO:0007669"/>
    <property type="project" value="TreeGrafter"/>
</dbReference>
<evidence type="ECO:0000313" key="5">
    <source>
        <dbReference type="Proteomes" id="UP001050691"/>
    </source>
</evidence>
<name>A0AAV5AHP2_9AGAM</name>
<feature type="region of interest" description="Disordered" evidence="3">
    <location>
        <begin position="1"/>
        <end position="64"/>
    </location>
</feature>
<feature type="region of interest" description="Disordered" evidence="3">
    <location>
        <begin position="156"/>
        <end position="177"/>
    </location>
</feature>
<organism evidence="4 5">
    <name type="scientific">Clathrus columnatus</name>
    <dbReference type="NCBI Taxonomy" id="1419009"/>
    <lineage>
        <taxon>Eukaryota</taxon>
        <taxon>Fungi</taxon>
        <taxon>Dikarya</taxon>
        <taxon>Basidiomycota</taxon>
        <taxon>Agaricomycotina</taxon>
        <taxon>Agaricomycetes</taxon>
        <taxon>Phallomycetidae</taxon>
        <taxon>Phallales</taxon>
        <taxon>Clathraceae</taxon>
        <taxon>Clathrus</taxon>
    </lineage>
</organism>
<dbReference type="SUPFAM" id="SSF52058">
    <property type="entry name" value="L domain-like"/>
    <property type="match status" value="1"/>
</dbReference>
<dbReference type="EMBL" id="BPWL01000006">
    <property type="protein sequence ID" value="GJJ11455.1"/>
    <property type="molecule type" value="Genomic_DNA"/>
</dbReference>
<dbReference type="Pfam" id="PF13855">
    <property type="entry name" value="LRR_8"/>
    <property type="match status" value="1"/>
</dbReference>
<evidence type="ECO:0000256" key="2">
    <source>
        <dbReference type="ARBA" id="ARBA00022737"/>
    </source>
</evidence>
<dbReference type="InterPro" id="IPR032675">
    <property type="entry name" value="LRR_dom_sf"/>
</dbReference>
<dbReference type="Proteomes" id="UP001050691">
    <property type="component" value="Unassembled WGS sequence"/>
</dbReference>
<comment type="caution">
    <text evidence="4">The sequence shown here is derived from an EMBL/GenBank/DDBJ whole genome shotgun (WGS) entry which is preliminary data.</text>
</comment>
<dbReference type="PANTHER" id="PTHR48051:SF1">
    <property type="entry name" value="RAS SUPPRESSOR PROTEIN 1"/>
    <property type="match status" value="1"/>
</dbReference>
<dbReference type="Gene3D" id="3.80.10.10">
    <property type="entry name" value="Ribonuclease Inhibitor"/>
    <property type="match status" value="1"/>
</dbReference>
<evidence type="ECO:0000313" key="4">
    <source>
        <dbReference type="EMBL" id="GJJ11455.1"/>
    </source>
</evidence>
<sequence length="508" mass="56541">MSSCSSSSPPVTPPSSDSEDDDLDFHSIQKCYSQDQRPSPHPLAASIKADRDPPSYQKRHAFTPVTPPNGNLVFAATCPPKSAHKPSKIMTPTHTRSHSIVDVEQNQWDAVLANAIDKAESKIDLSFSNLTYVPASIVDLKNLFTLPRRELFPSSENSRTFQRSTTAPASTGFLKSPSPISTLLPPPEIATPLTRPFARAQTTYKPSPITTYSSRGTQHNNLELYLMGNRINALPQELFELDRLVVLSLRGNKLTSLPPAIRRLRSLRELNIANNSIKFLPAEIQELQLNTLHLHPNPFEILPDMSTRLHDKRFLGDLKRGPIIPSLEEFVLRYLLGTENGQTRMEGELSLAEIHSLPVPEHVRSIFRASTGRYQARLSANYLAELDIRSKICPSSHHHKTAVSIEKVKNVRFHDDDPSDMGFVFNTPVEERLEWVGEVAGVTIGNTPKAFIPILWRGCSYGCLDFLKVAPSESDADAIMPSPMFPSAFGSTIDHDESNSEFQFSDSE</sequence>
<protein>
    <submittedName>
        <fullName evidence="4">Uncharacterized protein</fullName>
    </submittedName>
</protein>
<dbReference type="InterPro" id="IPR003591">
    <property type="entry name" value="Leu-rich_rpt_typical-subtyp"/>
</dbReference>